<evidence type="ECO:0000259" key="1">
    <source>
        <dbReference type="Pfam" id="PF16013"/>
    </source>
</evidence>
<protein>
    <submittedName>
        <fullName evidence="3">Uncharacterized protein isoform X1</fullName>
    </submittedName>
</protein>
<gene>
    <name evidence="3" type="primary">LOC108078975</name>
</gene>
<organism evidence="2 3">
    <name type="scientific">Drosophila kikkawai</name>
    <name type="common">Fruit fly</name>
    <dbReference type="NCBI Taxonomy" id="30033"/>
    <lineage>
        <taxon>Eukaryota</taxon>
        <taxon>Metazoa</taxon>
        <taxon>Ecdysozoa</taxon>
        <taxon>Arthropoda</taxon>
        <taxon>Hexapoda</taxon>
        <taxon>Insecta</taxon>
        <taxon>Pterygota</taxon>
        <taxon>Neoptera</taxon>
        <taxon>Endopterygota</taxon>
        <taxon>Diptera</taxon>
        <taxon>Brachycera</taxon>
        <taxon>Muscomorpha</taxon>
        <taxon>Ephydroidea</taxon>
        <taxon>Drosophilidae</taxon>
        <taxon>Drosophila</taxon>
        <taxon>Sophophora</taxon>
    </lineage>
</organism>
<evidence type="ECO:0000313" key="2">
    <source>
        <dbReference type="Proteomes" id="UP001652661"/>
    </source>
</evidence>
<dbReference type="PANTHER" id="PTHR21115:SF0">
    <property type="entry name" value="GH06117P-RELATED"/>
    <property type="match status" value="1"/>
</dbReference>
<accession>A0A6P4J2A2</accession>
<dbReference type="PANTHER" id="PTHR21115">
    <property type="entry name" value="GH06117P-RELATED"/>
    <property type="match status" value="1"/>
</dbReference>
<keyword evidence="2" id="KW-1185">Reference proteome</keyword>
<sequence length="531" mass="61417">MQQAIKAFRTKTFWKKMSAPKNTECETPTVREVQQMFAELLCHGDDITWDLYSENQAEILKKKVKDFEDPQEKSRSLPYCYYNPGFFKSIWMQRQFNNGQSLSALFFVMIVDNISDPKEAEESRSWSLYPVFRCRRCVDDNTGRNFSSQECCMVYVTQYESFEDWDKFVKSTRLPKGYMVTPFRGVYKLIDGQVELKTYYIWERSNTVLPTGQDRCITPKSLAAATKCPSHGGSADKIRVLDVLPTSKLCVAASTSTSQAGNIKKGVYQVGLLSGISIVHKVMEWRICSCDRILYLLLSQREGQKSSDASELSDSLLLFTHTTKNLQLALDMIKEQSYRNVLGNELKRVFDKISEESKRIEGKVDLIRSANEVPSKSELDNMFKPKSKVKGRSSKKESKECIKLEDFDSALKEHILNRESFDDLISSLSNNLEPEMLKLIVKLTQTFVENTREELYQLLKYHFPTETIMYRIIVCILKRHSDLNTKKIEEQSSDILRRVRYYFASICPNSRLDLLTKCPKCVGYYHISKNM</sequence>
<dbReference type="OrthoDB" id="7851749at2759"/>
<proteinExistence type="predicted"/>
<dbReference type="AlphaFoldDB" id="A0A6P4J2A2"/>
<feature type="domain" description="DUF4781" evidence="1">
    <location>
        <begin position="130"/>
        <end position="198"/>
    </location>
</feature>
<dbReference type="RefSeq" id="XP_017028633.2">
    <property type="nucleotide sequence ID" value="XM_017173144.3"/>
</dbReference>
<evidence type="ECO:0000313" key="3">
    <source>
        <dbReference type="RefSeq" id="XP_017028633.2"/>
    </source>
</evidence>
<dbReference type="Proteomes" id="UP001652661">
    <property type="component" value="Chromosome 3L"/>
</dbReference>
<dbReference type="GeneID" id="108078975"/>
<dbReference type="InterPro" id="IPR031962">
    <property type="entry name" value="DUF4781"/>
</dbReference>
<dbReference type="Pfam" id="PF16013">
    <property type="entry name" value="DUF4781"/>
    <property type="match status" value="1"/>
</dbReference>
<reference evidence="3" key="1">
    <citation type="submission" date="2025-08" db="UniProtKB">
        <authorList>
            <consortium name="RefSeq"/>
        </authorList>
    </citation>
    <scope>IDENTIFICATION</scope>
    <source>
        <strain evidence="3">14028-0561.14</strain>
        <tissue evidence="3">Whole fly</tissue>
    </source>
</reference>
<name>A0A6P4J2A2_DROKI</name>